<dbReference type="PANTHER" id="PTHR34698:SF2">
    <property type="entry name" value="5-OXOPROLINASE SUBUNIT B"/>
    <property type="match status" value="1"/>
</dbReference>
<dbReference type="GO" id="GO:0017168">
    <property type="term" value="F:5-oxoprolinase (ATP-hydrolyzing) activity"/>
    <property type="evidence" value="ECO:0007669"/>
    <property type="project" value="UniProtKB-EC"/>
</dbReference>
<dbReference type="SUPFAM" id="SSF160467">
    <property type="entry name" value="PH0987 N-terminal domain-like"/>
    <property type="match status" value="1"/>
</dbReference>
<dbReference type="InterPro" id="IPR003833">
    <property type="entry name" value="CT_C_D"/>
</dbReference>
<dbReference type="InterPro" id="IPR029000">
    <property type="entry name" value="Cyclophilin-like_dom_sf"/>
</dbReference>
<organism evidence="5 6">
    <name type="scientific">Membranihabitans marinus</name>
    <dbReference type="NCBI Taxonomy" id="1227546"/>
    <lineage>
        <taxon>Bacteria</taxon>
        <taxon>Pseudomonadati</taxon>
        <taxon>Bacteroidota</taxon>
        <taxon>Saprospiria</taxon>
        <taxon>Saprospirales</taxon>
        <taxon>Saprospiraceae</taxon>
        <taxon>Membranihabitans</taxon>
    </lineage>
</organism>
<name>A0A953L6Y4_9BACT</name>
<evidence type="ECO:0000256" key="2">
    <source>
        <dbReference type="ARBA" id="ARBA00022801"/>
    </source>
</evidence>
<accession>A0A953L6Y4</accession>
<dbReference type="Gene3D" id="2.40.100.10">
    <property type="entry name" value="Cyclophilin-like"/>
    <property type="match status" value="1"/>
</dbReference>
<comment type="caution">
    <text evidence="5">The sequence shown here is derived from an EMBL/GenBank/DDBJ whole genome shotgun (WGS) entry which is preliminary data.</text>
</comment>
<dbReference type="RefSeq" id="WP_222579683.1">
    <property type="nucleotide sequence ID" value="NZ_JAHVHU010000007.1"/>
</dbReference>
<feature type="domain" description="Carboxyltransferase" evidence="4">
    <location>
        <begin position="6"/>
        <end position="206"/>
    </location>
</feature>
<dbReference type="NCBIfam" id="TIGR00370">
    <property type="entry name" value="5-oxoprolinase subunit PxpB"/>
    <property type="match status" value="1"/>
</dbReference>
<dbReference type="PANTHER" id="PTHR34698">
    <property type="entry name" value="5-OXOPROLINASE SUBUNIT B"/>
    <property type="match status" value="1"/>
</dbReference>
<dbReference type="EC" id="3.5.2.9" evidence="5"/>
<keyword evidence="3" id="KW-0067">ATP-binding</keyword>
<dbReference type="InterPro" id="IPR010016">
    <property type="entry name" value="PxpB"/>
</dbReference>
<evidence type="ECO:0000313" key="5">
    <source>
        <dbReference type="EMBL" id="MBY5958152.1"/>
    </source>
</evidence>
<keyword evidence="2 5" id="KW-0378">Hydrolase</keyword>
<sequence length="250" mass="29111">MNTFNYQIFALSERCLTLQLEPVISEPQIRWLYALRERILIKNIRGVQHVWVTFHELTIQYDVDVVNFERLQDNVEVLLAERPHDMSQNMTVKPRHITIPICYEDEMAWDKDRLVSHCGLSFEDLIHIHHEQEYIFYMFGFLPGFLYLGGLDPRLACPRLEKPRQNIQKGSVGIAGHQTGVYPMASPGGWNIIGRTPLDLFDYTLSTAPAIDDLMIRPLDRIRFTPVSRLHFKALEGKTVNEYQKLIKTT</sequence>
<proteinExistence type="predicted"/>
<keyword evidence="6" id="KW-1185">Reference proteome</keyword>
<dbReference type="EMBL" id="JAHVHU010000007">
    <property type="protein sequence ID" value="MBY5958152.1"/>
    <property type="molecule type" value="Genomic_DNA"/>
</dbReference>
<dbReference type="Gene3D" id="3.30.1360.40">
    <property type="match status" value="1"/>
</dbReference>
<protein>
    <submittedName>
        <fullName evidence="5">5-oxoprolinase subunit PxpB</fullName>
        <ecNumber evidence="5">3.5.2.9</ecNumber>
    </submittedName>
</protein>
<dbReference type="GO" id="GO:0005524">
    <property type="term" value="F:ATP binding"/>
    <property type="evidence" value="ECO:0007669"/>
    <property type="project" value="UniProtKB-KW"/>
</dbReference>
<dbReference type="Pfam" id="PF02682">
    <property type="entry name" value="CT_C_D"/>
    <property type="match status" value="1"/>
</dbReference>
<dbReference type="SMART" id="SM00796">
    <property type="entry name" value="AHS1"/>
    <property type="match status" value="1"/>
</dbReference>
<dbReference type="AlphaFoldDB" id="A0A953L6Y4"/>
<evidence type="ECO:0000313" key="6">
    <source>
        <dbReference type="Proteomes" id="UP000753961"/>
    </source>
</evidence>
<keyword evidence="1" id="KW-0547">Nucleotide-binding</keyword>
<dbReference type="SUPFAM" id="SSF50891">
    <property type="entry name" value="Cyclophilin-like"/>
    <property type="match status" value="1"/>
</dbReference>
<gene>
    <name evidence="5" type="primary">pxpB</name>
    <name evidence="5" type="ORF">KUV50_08430</name>
</gene>
<reference evidence="5" key="1">
    <citation type="submission" date="2021-06" db="EMBL/GenBank/DDBJ databases">
        <title>44 bacteria genomes isolated from Dapeng, Shenzhen.</title>
        <authorList>
            <person name="Zheng W."/>
            <person name="Yu S."/>
            <person name="Huang Y."/>
        </authorList>
    </citation>
    <scope>NUCLEOTIDE SEQUENCE</scope>
    <source>
        <strain evidence="5">DP5N28-2</strain>
    </source>
</reference>
<evidence type="ECO:0000256" key="1">
    <source>
        <dbReference type="ARBA" id="ARBA00022741"/>
    </source>
</evidence>
<evidence type="ECO:0000259" key="4">
    <source>
        <dbReference type="SMART" id="SM00796"/>
    </source>
</evidence>
<dbReference type="Proteomes" id="UP000753961">
    <property type="component" value="Unassembled WGS sequence"/>
</dbReference>
<evidence type="ECO:0000256" key="3">
    <source>
        <dbReference type="ARBA" id="ARBA00022840"/>
    </source>
</evidence>